<dbReference type="Pfam" id="PF00512">
    <property type="entry name" value="HisKA"/>
    <property type="match status" value="2"/>
</dbReference>
<evidence type="ECO:0000256" key="4">
    <source>
        <dbReference type="ARBA" id="ARBA00022475"/>
    </source>
</evidence>
<keyword evidence="11" id="KW-0472">Membrane</keyword>
<dbReference type="SUPFAM" id="SSF55874">
    <property type="entry name" value="ATPase domain of HSP90 chaperone/DNA topoisomerase II/histidine kinase"/>
    <property type="match status" value="2"/>
</dbReference>
<reference evidence="16" key="1">
    <citation type="submission" date="2021-02" db="EMBL/GenBank/DDBJ databases">
        <title>Genome sequence of Rhodospirillales sp. strain TMPK1 isolated from soil.</title>
        <authorList>
            <person name="Nakai R."/>
            <person name="Kusada H."/>
            <person name="Tamaki H."/>
        </authorList>
    </citation>
    <scope>NUCLEOTIDE SEQUENCE</scope>
    <source>
        <strain evidence="16">TMPK1</strain>
    </source>
</reference>
<proteinExistence type="predicted"/>
<comment type="caution">
    <text evidence="16">The sequence shown here is derived from an EMBL/GenBank/DDBJ whole genome shotgun (WGS) entry which is preliminary data.</text>
</comment>
<dbReference type="Pfam" id="PF02518">
    <property type="entry name" value="HATPase_c"/>
    <property type="match status" value="2"/>
</dbReference>
<dbReference type="InterPro" id="IPR011006">
    <property type="entry name" value="CheY-like_superfamily"/>
</dbReference>
<comment type="subcellular location">
    <subcellularLocation>
        <location evidence="2">Cell membrane</location>
    </subcellularLocation>
</comment>
<dbReference type="Gene3D" id="3.30.450.20">
    <property type="entry name" value="PAS domain"/>
    <property type="match status" value="1"/>
</dbReference>
<evidence type="ECO:0000256" key="5">
    <source>
        <dbReference type="ARBA" id="ARBA00022553"/>
    </source>
</evidence>
<dbReference type="InterPro" id="IPR036097">
    <property type="entry name" value="HisK_dim/P_sf"/>
</dbReference>
<keyword evidence="6" id="KW-0808">Transferase</keyword>
<evidence type="ECO:0000256" key="3">
    <source>
        <dbReference type="ARBA" id="ARBA00012438"/>
    </source>
</evidence>
<evidence type="ECO:0000256" key="8">
    <source>
        <dbReference type="ARBA" id="ARBA00022777"/>
    </source>
</evidence>
<dbReference type="SMART" id="SM00387">
    <property type="entry name" value="HATPase_c"/>
    <property type="match status" value="2"/>
</dbReference>
<gene>
    <name evidence="16" type="ORF">TMPK1_03180</name>
</gene>
<dbReference type="Gene3D" id="3.40.50.2300">
    <property type="match status" value="2"/>
</dbReference>
<evidence type="ECO:0000256" key="1">
    <source>
        <dbReference type="ARBA" id="ARBA00000085"/>
    </source>
</evidence>
<keyword evidence="17" id="KW-1185">Reference proteome</keyword>
<name>A0A8S8X8D6_9PROT</name>
<dbReference type="PROSITE" id="PS50109">
    <property type="entry name" value="HIS_KIN"/>
    <property type="match status" value="2"/>
</dbReference>
<keyword evidence="8" id="KW-0418">Kinase</keyword>
<dbReference type="Gene3D" id="3.30.450.40">
    <property type="match status" value="1"/>
</dbReference>
<dbReference type="PROSITE" id="PS50110">
    <property type="entry name" value="RESPONSE_REGULATORY"/>
    <property type="match status" value="2"/>
</dbReference>
<dbReference type="InterPro" id="IPR029016">
    <property type="entry name" value="GAF-like_dom_sf"/>
</dbReference>
<dbReference type="InterPro" id="IPR036890">
    <property type="entry name" value="HATPase_C_sf"/>
</dbReference>
<dbReference type="InterPro" id="IPR003018">
    <property type="entry name" value="GAF"/>
</dbReference>
<feature type="coiled-coil region" evidence="13">
    <location>
        <begin position="935"/>
        <end position="973"/>
    </location>
</feature>
<protein>
    <recommendedName>
        <fullName evidence="3">histidine kinase</fullName>
        <ecNumber evidence="3">2.7.13.3</ecNumber>
    </recommendedName>
</protein>
<evidence type="ECO:0000256" key="9">
    <source>
        <dbReference type="ARBA" id="ARBA00022840"/>
    </source>
</evidence>
<dbReference type="EC" id="2.7.13.3" evidence="3"/>
<dbReference type="PANTHER" id="PTHR43547:SF2">
    <property type="entry name" value="HYBRID SIGNAL TRANSDUCTION HISTIDINE KINASE C"/>
    <property type="match status" value="1"/>
</dbReference>
<dbReference type="RefSeq" id="WP_420241006.1">
    <property type="nucleotide sequence ID" value="NZ_BOPV01000001.1"/>
</dbReference>
<dbReference type="InterPro" id="IPR004358">
    <property type="entry name" value="Sig_transdc_His_kin-like_C"/>
</dbReference>
<dbReference type="SMART" id="SM00065">
    <property type="entry name" value="GAF"/>
    <property type="match status" value="1"/>
</dbReference>
<evidence type="ECO:0000313" key="16">
    <source>
        <dbReference type="EMBL" id="GIL38081.1"/>
    </source>
</evidence>
<keyword evidence="7" id="KW-0547">Nucleotide-binding</keyword>
<dbReference type="SUPFAM" id="SSF52172">
    <property type="entry name" value="CheY-like"/>
    <property type="match status" value="2"/>
</dbReference>
<accession>A0A8S8X8D6</accession>
<feature type="modified residue" description="4-aspartylphosphate" evidence="12">
    <location>
        <position position="1297"/>
    </location>
</feature>
<dbReference type="CDD" id="cd00082">
    <property type="entry name" value="HisKA"/>
    <property type="match status" value="2"/>
</dbReference>
<dbReference type="SMART" id="SM00448">
    <property type="entry name" value="REC"/>
    <property type="match status" value="2"/>
</dbReference>
<dbReference type="InterPro" id="IPR005467">
    <property type="entry name" value="His_kinase_dom"/>
</dbReference>
<feature type="domain" description="Histidine kinase" evidence="14">
    <location>
        <begin position="354"/>
        <end position="573"/>
    </location>
</feature>
<evidence type="ECO:0000259" key="14">
    <source>
        <dbReference type="PROSITE" id="PS50109"/>
    </source>
</evidence>
<dbReference type="SUPFAM" id="SSF47384">
    <property type="entry name" value="Homodimeric domain of signal transducing histidine kinase"/>
    <property type="match status" value="2"/>
</dbReference>
<evidence type="ECO:0000256" key="6">
    <source>
        <dbReference type="ARBA" id="ARBA00022679"/>
    </source>
</evidence>
<dbReference type="SUPFAM" id="SSF55781">
    <property type="entry name" value="GAF domain-like"/>
    <property type="match status" value="2"/>
</dbReference>
<dbReference type="CDD" id="cd16922">
    <property type="entry name" value="HATPase_EvgS-ArcB-TorS-like"/>
    <property type="match status" value="1"/>
</dbReference>
<evidence type="ECO:0000259" key="15">
    <source>
        <dbReference type="PROSITE" id="PS50110"/>
    </source>
</evidence>
<keyword evidence="5 12" id="KW-0597">Phosphoprotein</keyword>
<feature type="modified residue" description="4-aspartylphosphate" evidence="12">
    <location>
        <position position="686"/>
    </location>
</feature>
<dbReference type="InterPro" id="IPR003661">
    <property type="entry name" value="HisK_dim/P_dom"/>
</dbReference>
<dbReference type="EMBL" id="BOPV01000001">
    <property type="protein sequence ID" value="GIL38081.1"/>
    <property type="molecule type" value="Genomic_DNA"/>
</dbReference>
<dbReference type="SMART" id="SM00388">
    <property type="entry name" value="HisKA"/>
    <property type="match status" value="2"/>
</dbReference>
<keyword evidence="10" id="KW-0902">Two-component regulatory system</keyword>
<dbReference type="Gene3D" id="1.10.287.130">
    <property type="match status" value="2"/>
</dbReference>
<dbReference type="GO" id="GO:0005524">
    <property type="term" value="F:ATP binding"/>
    <property type="evidence" value="ECO:0007669"/>
    <property type="project" value="UniProtKB-KW"/>
</dbReference>
<feature type="domain" description="Response regulatory" evidence="15">
    <location>
        <begin position="637"/>
        <end position="753"/>
    </location>
</feature>
<evidence type="ECO:0000256" key="2">
    <source>
        <dbReference type="ARBA" id="ARBA00004236"/>
    </source>
</evidence>
<dbReference type="CDD" id="cd17574">
    <property type="entry name" value="REC_OmpR"/>
    <property type="match status" value="1"/>
</dbReference>
<dbReference type="GO" id="GO:0000155">
    <property type="term" value="F:phosphorelay sensor kinase activity"/>
    <property type="evidence" value="ECO:0007669"/>
    <property type="project" value="InterPro"/>
</dbReference>
<keyword evidence="9" id="KW-0067">ATP-binding</keyword>
<comment type="catalytic activity">
    <reaction evidence="1">
        <text>ATP + protein L-histidine = ADP + protein N-phospho-L-histidine.</text>
        <dbReference type="EC" id="2.7.13.3"/>
    </reaction>
</comment>
<dbReference type="FunFam" id="1.10.287.130:FF:000045">
    <property type="entry name" value="Two-component system sensor histidine kinase/response regulator"/>
    <property type="match status" value="1"/>
</dbReference>
<evidence type="ECO:0000256" key="10">
    <source>
        <dbReference type="ARBA" id="ARBA00023012"/>
    </source>
</evidence>
<evidence type="ECO:0000256" key="13">
    <source>
        <dbReference type="SAM" id="Coils"/>
    </source>
</evidence>
<dbReference type="Gene3D" id="3.30.565.10">
    <property type="entry name" value="Histidine kinase-like ATPase, C-terminal domain"/>
    <property type="match status" value="2"/>
</dbReference>
<sequence length="1367" mass="147481">MIPGTTRNDLQQLFPGNGTMAARMRATDWSSTPLGPVDGWPQGLRTAVRILLTSRYAMWMGWGPDLTFFYNDSYRPTLGIKDATALGASTRKVWAEIWPDIGPRVEHVLNTGEATWDEALMLFLERSGFPEETYHTFSYSPLADDAGAIAGMLCVVTEETDRVIGERRLSTLSALASDLAGTNSNEDVRNAIERRLGANANDLPFALVYRFGDDAARFCSVGFDVNGGSPAPDHLPLDDSAAFDLSPLLRGATRVEFDQLDTRLATVPCGAWPSPPRQAVAVPIARSGQERPAGALIVGVNPYRALDAAYGGFLDLLAGQIAAGLGNATAYEEERRRAEALAELDRAKTTFFSNVSHEFRTPLTLMLGPLEELQAAGSDQPPRQAELVDVAHRNGLRLLKLVNTLLDFARIEAGRVQARYQPTDLARFTTELASSFESALEKAGLTMTIDAPPLPDKLYVDRDMWEKVVLNLLSNAFKFTFNGGITVRVFARADGEAAVLEVEDTGTGIPPAEVPRLFERFHRVEGAQGRSYEGSGIGLALVQELVRLHGGTVTATSELGRGSKFRVEIPFGAAHLPADRLGNADSDWASSRAEAYVEEALRWLPGEDAHAPDAVPTRSSADDLASSETEEAVGHARIVLADDNADMRDYVRRILAGRGYEVEAVGDGEAALLAIQARKPDLVLSDVMMPVLNGFQLLRAVRADLATADVPVVLLSARAGEEATIEGLDAGADDYLVKPFSARELLARVSATLQAARVRREAQTTLRSQARTLETLNRVGTAVAAELDLDRAVQIVTDAATQLTGAEFGAFFYNVINDRGESYMLYTLSGVPREAFSSFPMPRNTAVFAPTFGGEGIVRLDDVTKDPRYGKSAPHHGMPQGHLPVRSYLASSVVSRSGEVLGGLFFGHSTPGMFTERHEQLLEGISAQAAIAIDNARLFQAAQDSERKLRDLNETLEQRIAARTEELATANRQLLTQIEERERVEATLTQMQRLEAVGQLTAGVAHDFNNLLTVITGSVEWLERRVADPAQTRRLELMRAASDRGATLTGQLLAFSRRQRLAPKPTDLNVVIAEMRGLLQSTIGGALAFQADLAPELWPALVDPTQIELVILNLAINARDAMPVGGALTVRTANVETTNMARRPEEPLPGQYVMVEVEDTGTGMSDAVLAKAFEPFFTTKEVGKGSGLGLAQVYGFAKQSGGGVRIVTAEGKGTSVQVYLPRAAIVAAEAPHVVDRAVAGDGGAGRTVLLVDDDDAVREVTSTMLRDAQYRVLTAGSGGAALDVLERTQNIDLLVLDFAMPGMNGAEVARRARAIRPDLPIIFVTGYAEIGALHAAGEAHVLQKPFRAEALTQTVRRALDSSARSAL</sequence>
<keyword evidence="4" id="KW-1003">Cell membrane</keyword>
<evidence type="ECO:0000256" key="12">
    <source>
        <dbReference type="PROSITE-ProRule" id="PRU00169"/>
    </source>
</evidence>
<dbReference type="InterPro" id="IPR001789">
    <property type="entry name" value="Sig_transdc_resp-reg_receiver"/>
</dbReference>
<dbReference type="Proteomes" id="UP000681075">
    <property type="component" value="Unassembled WGS sequence"/>
</dbReference>
<keyword evidence="13" id="KW-0175">Coiled coil</keyword>
<dbReference type="FunFam" id="3.30.565.10:FF:000023">
    <property type="entry name" value="PAS domain-containing sensor histidine kinase"/>
    <property type="match status" value="1"/>
</dbReference>
<dbReference type="Pfam" id="PF13185">
    <property type="entry name" value="GAF_2"/>
    <property type="match status" value="1"/>
</dbReference>
<evidence type="ECO:0000256" key="7">
    <source>
        <dbReference type="ARBA" id="ARBA00022741"/>
    </source>
</evidence>
<dbReference type="PANTHER" id="PTHR43547">
    <property type="entry name" value="TWO-COMPONENT HISTIDINE KINASE"/>
    <property type="match status" value="1"/>
</dbReference>
<evidence type="ECO:0000313" key="17">
    <source>
        <dbReference type="Proteomes" id="UP000681075"/>
    </source>
</evidence>
<feature type="domain" description="Response regulatory" evidence="15">
    <location>
        <begin position="1247"/>
        <end position="1359"/>
    </location>
</feature>
<organism evidence="16 17">
    <name type="scientific">Roseiterribacter gracilis</name>
    <dbReference type="NCBI Taxonomy" id="2812848"/>
    <lineage>
        <taxon>Bacteria</taxon>
        <taxon>Pseudomonadati</taxon>
        <taxon>Pseudomonadota</taxon>
        <taxon>Alphaproteobacteria</taxon>
        <taxon>Rhodospirillales</taxon>
        <taxon>Roseiterribacteraceae</taxon>
        <taxon>Roseiterribacter</taxon>
    </lineage>
</organism>
<dbReference type="GO" id="GO:0005886">
    <property type="term" value="C:plasma membrane"/>
    <property type="evidence" value="ECO:0007669"/>
    <property type="project" value="UniProtKB-SubCell"/>
</dbReference>
<dbReference type="Pfam" id="PF00072">
    <property type="entry name" value="Response_reg"/>
    <property type="match status" value="2"/>
</dbReference>
<dbReference type="PRINTS" id="PR00344">
    <property type="entry name" value="BCTRLSENSOR"/>
</dbReference>
<feature type="domain" description="Histidine kinase" evidence="14">
    <location>
        <begin position="1003"/>
        <end position="1224"/>
    </location>
</feature>
<dbReference type="InterPro" id="IPR003594">
    <property type="entry name" value="HATPase_dom"/>
</dbReference>
<evidence type="ECO:0000256" key="11">
    <source>
        <dbReference type="ARBA" id="ARBA00023136"/>
    </source>
</evidence>